<keyword evidence="6" id="KW-1185">Reference proteome</keyword>
<evidence type="ECO:0000256" key="3">
    <source>
        <dbReference type="SAM" id="SignalP"/>
    </source>
</evidence>
<evidence type="ECO:0000313" key="5">
    <source>
        <dbReference type="EMBL" id="GFO28602.1"/>
    </source>
</evidence>
<evidence type="ECO:0000259" key="4">
    <source>
        <dbReference type="PROSITE" id="PS50026"/>
    </source>
</evidence>
<gene>
    <name evidence="5" type="ORF">PoB_005510700</name>
</gene>
<protein>
    <recommendedName>
        <fullName evidence="4">EGF-like domain-containing protein</fullName>
    </recommendedName>
</protein>
<dbReference type="AlphaFoldDB" id="A0AAV4CAL5"/>
<keyword evidence="1" id="KW-1015">Disulfide bond</keyword>
<evidence type="ECO:0000256" key="1">
    <source>
        <dbReference type="PROSITE-ProRule" id="PRU00076"/>
    </source>
</evidence>
<proteinExistence type="predicted"/>
<keyword evidence="1" id="KW-0245">EGF-like domain</keyword>
<evidence type="ECO:0000256" key="2">
    <source>
        <dbReference type="SAM" id="MobiDB-lite"/>
    </source>
</evidence>
<feature type="domain" description="EGF-like" evidence="4">
    <location>
        <begin position="114"/>
        <end position="154"/>
    </location>
</feature>
<keyword evidence="3" id="KW-0732">Signal</keyword>
<feature type="region of interest" description="Disordered" evidence="2">
    <location>
        <begin position="71"/>
        <end position="106"/>
    </location>
</feature>
<accession>A0AAV4CAL5</accession>
<dbReference type="EMBL" id="BLXT01006069">
    <property type="protein sequence ID" value="GFO28602.1"/>
    <property type="molecule type" value="Genomic_DNA"/>
</dbReference>
<dbReference type="SUPFAM" id="SSF57196">
    <property type="entry name" value="EGF/Laminin"/>
    <property type="match status" value="1"/>
</dbReference>
<dbReference type="PROSITE" id="PS00022">
    <property type="entry name" value="EGF_1"/>
    <property type="match status" value="1"/>
</dbReference>
<sequence length="163" mass="18297">MMCGTQAKAALFVFLTYDLLLLVVVSRPCGTYGDNLHVQQEVIPADEDYDYLEYYWKYIYDTDCPDWNPTDGCGRTPARTKPPATTPSPNGPRTTPGPVDTDDRHANGHALVCTPEEVKKANCRHGGKCFALDLLDTRSAHCHCPEMWTGTQCERMDEEFFGE</sequence>
<feature type="signal peptide" evidence="3">
    <location>
        <begin position="1"/>
        <end position="33"/>
    </location>
</feature>
<feature type="non-terminal residue" evidence="5">
    <location>
        <position position="163"/>
    </location>
</feature>
<feature type="chain" id="PRO_5043797503" description="EGF-like domain-containing protein" evidence="3">
    <location>
        <begin position="34"/>
        <end position="163"/>
    </location>
</feature>
<comment type="caution">
    <text evidence="5">The sequence shown here is derived from an EMBL/GenBank/DDBJ whole genome shotgun (WGS) entry which is preliminary data.</text>
</comment>
<reference evidence="5 6" key="1">
    <citation type="journal article" date="2021" name="Elife">
        <title>Chloroplast acquisition without the gene transfer in kleptoplastic sea slugs, Plakobranchus ocellatus.</title>
        <authorList>
            <person name="Maeda T."/>
            <person name="Takahashi S."/>
            <person name="Yoshida T."/>
            <person name="Shimamura S."/>
            <person name="Takaki Y."/>
            <person name="Nagai Y."/>
            <person name="Toyoda A."/>
            <person name="Suzuki Y."/>
            <person name="Arimoto A."/>
            <person name="Ishii H."/>
            <person name="Satoh N."/>
            <person name="Nishiyama T."/>
            <person name="Hasebe M."/>
            <person name="Maruyama T."/>
            <person name="Minagawa J."/>
            <person name="Obokata J."/>
            <person name="Shigenobu S."/>
        </authorList>
    </citation>
    <scope>NUCLEOTIDE SEQUENCE [LARGE SCALE GENOMIC DNA]</scope>
</reference>
<dbReference type="Proteomes" id="UP000735302">
    <property type="component" value="Unassembled WGS sequence"/>
</dbReference>
<organism evidence="5 6">
    <name type="scientific">Plakobranchus ocellatus</name>
    <dbReference type="NCBI Taxonomy" id="259542"/>
    <lineage>
        <taxon>Eukaryota</taxon>
        <taxon>Metazoa</taxon>
        <taxon>Spiralia</taxon>
        <taxon>Lophotrochozoa</taxon>
        <taxon>Mollusca</taxon>
        <taxon>Gastropoda</taxon>
        <taxon>Heterobranchia</taxon>
        <taxon>Euthyneura</taxon>
        <taxon>Panpulmonata</taxon>
        <taxon>Sacoglossa</taxon>
        <taxon>Placobranchoidea</taxon>
        <taxon>Plakobranchidae</taxon>
        <taxon>Plakobranchus</taxon>
    </lineage>
</organism>
<evidence type="ECO:0000313" key="6">
    <source>
        <dbReference type="Proteomes" id="UP000735302"/>
    </source>
</evidence>
<feature type="disulfide bond" evidence="1">
    <location>
        <begin position="144"/>
        <end position="153"/>
    </location>
</feature>
<dbReference type="InterPro" id="IPR000742">
    <property type="entry name" value="EGF"/>
</dbReference>
<comment type="caution">
    <text evidence="1">Lacks conserved residue(s) required for the propagation of feature annotation.</text>
</comment>
<name>A0AAV4CAL5_9GAST</name>
<dbReference type="Gene3D" id="2.10.25.10">
    <property type="entry name" value="Laminin"/>
    <property type="match status" value="1"/>
</dbReference>
<dbReference type="PROSITE" id="PS50026">
    <property type="entry name" value="EGF_3"/>
    <property type="match status" value="1"/>
</dbReference>